<proteinExistence type="predicted"/>
<sequence>MSKKLRNHDEVVLEQLLNPEMAKAYLDVALEEYEQDGDLAFFLSALRNVVEAREGMTHLAEKTGLNRQNLYRALSQEGNPELRTISLILHNLGYRLSVQPIRAASGL</sequence>
<dbReference type="InterPro" id="IPR010982">
    <property type="entry name" value="Lambda_DNA-bd_dom_sf"/>
</dbReference>
<reference evidence="1 2" key="1">
    <citation type="journal article" date="2020" name="ISME J.">
        <title>Comparative genomics reveals insights into cyanobacterial evolution and habitat adaptation.</title>
        <authorList>
            <person name="Chen M.Y."/>
            <person name="Teng W.K."/>
            <person name="Zhao L."/>
            <person name="Hu C.X."/>
            <person name="Zhou Y.K."/>
            <person name="Han B.P."/>
            <person name="Song L.R."/>
            <person name="Shu W.S."/>
        </authorList>
    </citation>
    <scope>NUCLEOTIDE SEQUENCE [LARGE SCALE GENOMIC DNA]</scope>
    <source>
        <strain evidence="1 2">FACHB-248</strain>
    </source>
</reference>
<dbReference type="NCBIfam" id="TIGR02684">
    <property type="entry name" value="dnstrm_HI1420"/>
    <property type="match status" value="1"/>
</dbReference>
<gene>
    <name evidence="1" type="ORF">H6G81_17685</name>
</gene>
<dbReference type="SUPFAM" id="SSF47413">
    <property type="entry name" value="lambda repressor-like DNA-binding domains"/>
    <property type="match status" value="1"/>
</dbReference>
<evidence type="ECO:0000313" key="2">
    <source>
        <dbReference type="Proteomes" id="UP000660380"/>
    </source>
</evidence>
<keyword evidence="2" id="KW-1185">Reference proteome</keyword>
<dbReference type="Pfam" id="PF21716">
    <property type="entry name" value="dnstrm_HI1420"/>
    <property type="match status" value="1"/>
</dbReference>
<organism evidence="1 2">
    <name type="scientific">Scytonema hofmannii FACHB-248</name>
    <dbReference type="NCBI Taxonomy" id="1842502"/>
    <lineage>
        <taxon>Bacteria</taxon>
        <taxon>Bacillati</taxon>
        <taxon>Cyanobacteriota</taxon>
        <taxon>Cyanophyceae</taxon>
        <taxon>Nostocales</taxon>
        <taxon>Scytonemataceae</taxon>
        <taxon>Scytonema</taxon>
    </lineage>
</organism>
<comment type="caution">
    <text evidence="1">The sequence shown here is derived from an EMBL/GenBank/DDBJ whole genome shotgun (WGS) entry which is preliminary data.</text>
</comment>
<evidence type="ECO:0000313" key="1">
    <source>
        <dbReference type="EMBL" id="MBD2606311.1"/>
    </source>
</evidence>
<accession>A0ABR8GSA3</accession>
<dbReference type="EMBL" id="JACJTA010000038">
    <property type="protein sequence ID" value="MBD2606311.1"/>
    <property type="molecule type" value="Genomic_DNA"/>
</dbReference>
<dbReference type="PANTHER" id="PTHR40275">
    <property type="entry name" value="SSL7038 PROTEIN"/>
    <property type="match status" value="1"/>
</dbReference>
<dbReference type="PANTHER" id="PTHR40275:SF1">
    <property type="entry name" value="SSL7038 PROTEIN"/>
    <property type="match status" value="1"/>
</dbReference>
<name>A0ABR8GSA3_9CYAN</name>
<dbReference type="Proteomes" id="UP000660380">
    <property type="component" value="Unassembled WGS sequence"/>
</dbReference>
<dbReference type="RefSeq" id="WP_038295695.1">
    <property type="nucleotide sequence ID" value="NZ_JACJTA010000038.1"/>
</dbReference>
<dbReference type="InterPro" id="IPR014057">
    <property type="entry name" value="HI1420"/>
</dbReference>
<protein>
    <submittedName>
        <fullName evidence="1">Addiction module antidote protein</fullName>
    </submittedName>
</protein>